<evidence type="ECO:0000313" key="2">
    <source>
        <dbReference type="Proteomes" id="UP000008177"/>
    </source>
</evidence>
<reference evidence="2" key="1">
    <citation type="journal article" date="2011" name="PLoS Genet.">
        <title>Genomic analysis of the necrotrophic fungal pathogens Sclerotinia sclerotiorum and Botrytis cinerea.</title>
        <authorList>
            <person name="Amselem J."/>
            <person name="Cuomo C.A."/>
            <person name="van Kan J.A."/>
            <person name="Viaud M."/>
            <person name="Benito E.P."/>
            <person name="Couloux A."/>
            <person name="Coutinho P.M."/>
            <person name="de Vries R.P."/>
            <person name="Dyer P.S."/>
            <person name="Fillinger S."/>
            <person name="Fournier E."/>
            <person name="Gout L."/>
            <person name="Hahn M."/>
            <person name="Kohn L."/>
            <person name="Lapalu N."/>
            <person name="Plummer K.M."/>
            <person name="Pradier J.M."/>
            <person name="Quevillon E."/>
            <person name="Sharon A."/>
            <person name="Simon A."/>
            <person name="ten Have A."/>
            <person name="Tudzynski B."/>
            <person name="Tudzynski P."/>
            <person name="Wincker P."/>
            <person name="Andrew M."/>
            <person name="Anthouard V."/>
            <person name="Beever R.E."/>
            <person name="Beffa R."/>
            <person name="Benoit I."/>
            <person name="Bouzid O."/>
            <person name="Brault B."/>
            <person name="Chen Z."/>
            <person name="Choquer M."/>
            <person name="Collemare J."/>
            <person name="Cotton P."/>
            <person name="Danchin E.G."/>
            <person name="Da Silva C."/>
            <person name="Gautier A."/>
            <person name="Giraud C."/>
            <person name="Giraud T."/>
            <person name="Gonzalez C."/>
            <person name="Grossetete S."/>
            <person name="Guldener U."/>
            <person name="Henrissat B."/>
            <person name="Howlett B.J."/>
            <person name="Kodira C."/>
            <person name="Kretschmer M."/>
            <person name="Lappartient A."/>
            <person name="Leroch M."/>
            <person name="Levis C."/>
            <person name="Mauceli E."/>
            <person name="Neuveglise C."/>
            <person name="Oeser B."/>
            <person name="Pearson M."/>
            <person name="Poulain J."/>
            <person name="Poussereau N."/>
            <person name="Quesneville H."/>
            <person name="Rascle C."/>
            <person name="Schumacher J."/>
            <person name="Segurens B."/>
            <person name="Sexton A."/>
            <person name="Silva E."/>
            <person name="Sirven C."/>
            <person name="Soanes D.M."/>
            <person name="Talbot N.J."/>
            <person name="Templeton M."/>
            <person name="Yandava C."/>
            <person name="Yarden O."/>
            <person name="Zeng Q."/>
            <person name="Rollins J.A."/>
            <person name="Lebrun M.H."/>
            <person name="Dickman M."/>
        </authorList>
    </citation>
    <scope>NUCLEOTIDE SEQUENCE [LARGE SCALE GENOMIC DNA]</scope>
    <source>
        <strain evidence="2">T4</strain>
    </source>
</reference>
<dbReference type="InParanoid" id="G2YDA8"/>
<name>G2YDA8_BOTF4</name>
<evidence type="ECO:0000313" key="1">
    <source>
        <dbReference type="EMBL" id="CCD49756.1"/>
    </source>
</evidence>
<protein>
    <submittedName>
        <fullName evidence="1">Uncharacterized protein</fullName>
    </submittedName>
</protein>
<organism evidence="1 2">
    <name type="scientific">Botryotinia fuckeliana (strain T4)</name>
    <name type="common">Noble rot fungus</name>
    <name type="synonym">Botrytis cinerea</name>
    <dbReference type="NCBI Taxonomy" id="999810"/>
    <lineage>
        <taxon>Eukaryota</taxon>
        <taxon>Fungi</taxon>
        <taxon>Dikarya</taxon>
        <taxon>Ascomycota</taxon>
        <taxon>Pezizomycotina</taxon>
        <taxon>Leotiomycetes</taxon>
        <taxon>Helotiales</taxon>
        <taxon>Sclerotiniaceae</taxon>
        <taxon>Botrytis</taxon>
    </lineage>
</organism>
<accession>G2YDA8</accession>
<dbReference type="HOGENOM" id="CLU_1686299_0_0_1"/>
<dbReference type="OrthoDB" id="10501942at2759"/>
<proteinExistence type="predicted"/>
<dbReference type="EMBL" id="FQ790321">
    <property type="protein sequence ID" value="CCD49756.1"/>
    <property type="molecule type" value="Genomic_DNA"/>
</dbReference>
<gene>
    <name evidence="1" type="ORF">BofuT4_P094640.1</name>
</gene>
<dbReference type="Proteomes" id="UP000008177">
    <property type="component" value="Unplaced contigs"/>
</dbReference>
<sequence length="156" mass="18838">MYHMQEYTNIGTPYKFYQNYGTKVKRVAITTHHAWPSCPLRSSNIYWRGPVEDPARDIWKLILLFEDLECIVIQFWDIWSYETSRNKHGLFMTQYEPELQRLLREHAQWGKTLPITLQSYLDEYNSLSDSSTHPSELLRMPKIEHMHWGEFSYYAR</sequence>
<dbReference type="AlphaFoldDB" id="G2YDA8"/>